<dbReference type="Proteomes" id="UP001607302">
    <property type="component" value="Unassembled WGS sequence"/>
</dbReference>
<keyword evidence="1" id="KW-0812">Transmembrane</keyword>
<gene>
    <name evidence="2" type="ORF">V1478_005068</name>
</gene>
<keyword evidence="1" id="KW-1133">Transmembrane helix</keyword>
<keyword evidence="3" id="KW-1185">Reference proteome</keyword>
<proteinExistence type="predicted"/>
<keyword evidence="1" id="KW-0472">Membrane</keyword>
<accession>A0ABD2BD51</accession>
<evidence type="ECO:0000313" key="3">
    <source>
        <dbReference type="Proteomes" id="UP001607302"/>
    </source>
</evidence>
<name>A0ABD2BD51_VESSQ</name>
<evidence type="ECO:0000256" key="1">
    <source>
        <dbReference type="SAM" id="Phobius"/>
    </source>
</evidence>
<evidence type="ECO:0000313" key="2">
    <source>
        <dbReference type="EMBL" id="KAL2730655.1"/>
    </source>
</evidence>
<dbReference type="AlphaFoldDB" id="A0ABD2BD51"/>
<comment type="caution">
    <text evidence="2">The sequence shown here is derived from an EMBL/GenBank/DDBJ whole genome shotgun (WGS) entry which is preliminary data.</text>
</comment>
<reference evidence="2 3" key="1">
    <citation type="journal article" date="2024" name="Ann. Entomol. Soc. Am.">
        <title>Genomic analyses of the southern and eastern yellowjacket wasps (Hymenoptera: Vespidae) reveal evolutionary signatures of social life.</title>
        <authorList>
            <person name="Catto M.A."/>
            <person name="Caine P.B."/>
            <person name="Orr S.E."/>
            <person name="Hunt B.G."/>
            <person name="Goodisman M.A.D."/>
        </authorList>
    </citation>
    <scope>NUCLEOTIDE SEQUENCE [LARGE SCALE GENOMIC DNA]</scope>
    <source>
        <strain evidence="2">233</strain>
        <tissue evidence="2">Head and thorax</tissue>
    </source>
</reference>
<organism evidence="2 3">
    <name type="scientific">Vespula squamosa</name>
    <name type="common">Southern yellow jacket</name>
    <name type="synonym">Wasp</name>
    <dbReference type="NCBI Taxonomy" id="30214"/>
    <lineage>
        <taxon>Eukaryota</taxon>
        <taxon>Metazoa</taxon>
        <taxon>Ecdysozoa</taxon>
        <taxon>Arthropoda</taxon>
        <taxon>Hexapoda</taxon>
        <taxon>Insecta</taxon>
        <taxon>Pterygota</taxon>
        <taxon>Neoptera</taxon>
        <taxon>Endopterygota</taxon>
        <taxon>Hymenoptera</taxon>
        <taxon>Apocrita</taxon>
        <taxon>Aculeata</taxon>
        <taxon>Vespoidea</taxon>
        <taxon>Vespidae</taxon>
        <taxon>Vespinae</taxon>
        <taxon>Vespula</taxon>
    </lineage>
</organism>
<sequence length="95" mass="10552">MPIPVTITVTVTVTIIVTVIKPVIKNNIVKLPSQYTTKILNSNGTITNKCKLLRNAIIAENNFSADTLTEYASMDINSFVENVDKLTSTQKFYDD</sequence>
<feature type="transmembrane region" description="Helical" evidence="1">
    <location>
        <begin position="6"/>
        <end position="24"/>
    </location>
</feature>
<dbReference type="EMBL" id="JAUDFV010000110">
    <property type="protein sequence ID" value="KAL2730655.1"/>
    <property type="molecule type" value="Genomic_DNA"/>
</dbReference>
<protein>
    <submittedName>
        <fullName evidence="2">Uncharacterized protein</fullName>
    </submittedName>
</protein>